<keyword evidence="5" id="KW-0812">Transmembrane</keyword>
<dbReference type="GO" id="GO:0050832">
    <property type="term" value="P:defense response to fungus"/>
    <property type="evidence" value="ECO:0007669"/>
    <property type="project" value="UniProtKB-ARBA"/>
</dbReference>
<keyword evidence="10" id="KW-0675">Receptor</keyword>
<name>A0AAN8Y0R8_SOLBU</name>
<comment type="caution">
    <text evidence="13">The sequence shown here is derived from an EMBL/GenBank/DDBJ whole genome shotgun (WGS) entry which is preliminary data.</text>
</comment>
<dbReference type="Pfam" id="PF13855">
    <property type="entry name" value="LRR_8"/>
    <property type="match status" value="1"/>
</dbReference>
<dbReference type="SMART" id="SM00369">
    <property type="entry name" value="LRR_TYP"/>
    <property type="match status" value="11"/>
</dbReference>
<dbReference type="PROSITE" id="PS51450">
    <property type="entry name" value="LRR"/>
    <property type="match status" value="1"/>
</dbReference>
<dbReference type="Pfam" id="PF13516">
    <property type="entry name" value="LRR_6"/>
    <property type="match status" value="2"/>
</dbReference>
<keyword evidence="14" id="KW-1185">Reference proteome</keyword>
<sequence>MANGWLCCYCCLNEEKTALLHLKANINYSTGNDYLSSWGAYETSDCCQWEGIVCSNITRRVVELSIMAKQISFEKLRPLRKLERLDLSGNQFNRSIFQSLSQLSSLKSLNLSSNNIASRSEMWFTDNKIGSGSERLSGLDKLEILDLSHNNLEDENVLSALELNTSRTTLKKLDIRYNRFQSFIPNEELGALRNIVYLLLDGNTLDENFLRSSGVMSSLKVLSVAQCNLNGTLPLQGLCDLKYLEELSLSRNSFIGKLPTCLGNLAFLRVIDLTQNQFTGNIALSPLSSLLSLEYLLIASNNFEVPISFESFANHSKLKFVIADFNSVIVQTTPISWIPKFQLEALSLFNCSQMPNFLHSQHHLRLLRFSKCNIGGDFPNWLLENNPKLGEVYLDGNAFTGSLQLPFLPNLKAFDISNNKIRGQLPANIGSIFPNLVISTMSNNMLEGLLPSSFANMKNLECLDLSYNKLKGELPTRLARKGSKLYLLRLSNNMLKGEIFPVSANINNFQYLDGNNFSGPIPQTLSTAPLYTLDLSHNRLSGSIPSWLGNISSLTSLALSKNHLNGHIPPDFCRLEGLEVLDISENNLVGVIPSCFSSFRDLKRVYLSKNKLQGEFNMFSNSYLKVLDLRDNNFSGSIPKWLGSSGITILLLKGNHLQGTIPTELCHASELRIMDLSHNNLSGPIPRCFGNIMQQDFIMEMYPYSTSFAAPGFQMFGGDAAIEVEFSITSYSTIFFLDNYVWVGAEFMTKHNTYSYEGSIVDYMSGIDLSCNQLSGHIPKELSNLTQIRALNLSHNHIAGTILSAFSKLLNIESLDLSYNNLTGNIPTQLLDLTTLEVFSVAHNNLTGMTPQPIAQFGTFKESSYEGNPFLCGPPLPISCTSPNEIPESPLEPDCCEDDTGFLDIESFYISFLVAFANVVLITMATPNGIIYYSAKSPQHPKVHTHSQGTEHSKHNGYSNMPRLKFSNKRFWEACGKLSNRVIFRGSPVLCHSTETRDTETACARNSGDYSNISREIMRMDARARQDVAFLGSEFLKLDARAREDTEKVDHDVKKRAERIQHVATILKNIAQTRLKKAADRHWSDGALEADLRRADFVAKKRAMEDSLMALEFVKNIHDRMVSKMCKLKRSSIDTEKTRHITLEKNGKTLEFLPGEVSPDRLTAIQEAYWDIASALSEADGIDYTDPEELELLVATLIDLDAMDGKSSVSLLAECSSSPDVNTRKALANALSAAPSMWTLGNAGMGALQRLAEDDNPAIAAAASKTILELRRQWEIGEGDSWRFMVDEVSPGDVGSQDDNNGTY</sequence>
<evidence type="ECO:0000256" key="4">
    <source>
        <dbReference type="ARBA" id="ARBA00022614"/>
    </source>
</evidence>
<evidence type="ECO:0000256" key="3">
    <source>
        <dbReference type="ARBA" id="ARBA00022475"/>
    </source>
</evidence>
<feature type="domain" description="Leucine-rich repeat-containing N-terminal plant-type" evidence="12">
    <location>
        <begin position="12"/>
        <end position="55"/>
    </location>
</feature>
<dbReference type="SUPFAM" id="SSF52058">
    <property type="entry name" value="L domain-like"/>
    <property type="match status" value="2"/>
</dbReference>
<evidence type="ECO:0000256" key="7">
    <source>
        <dbReference type="ARBA" id="ARBA00022737"/>
    </source>
</evidence>
<dbReference type="PRINTS" id="PR00019">
    <property type="entry name" value="LEURICHRPT"/>
</dbReference>
<protein>
    <recommendedName>
        <fullName evidence="12">Leucine-rich repeat-containing N-terminal plant-type domain-containing protein</fullName>
    </recommendedName>
</protein>
<evidence type="ECO:0000313" key="14">
    <source>
        <dbReference type="Proteomes" id="UP001371456"/>
    </source>
</evidence>
<dbReference type="GO" id="GO:0005886">
    <property type="term" value="C:plasma membrane"/>
    <property type="evidence" value="ECO:0007669"/>
    <property type="project" value="UniProtKB-SubCell"/>
</dbReference>
<organism evidence="13 14">
    <name type="scientific">Solanum bulbocastanum</name>
    <name type="common">Wild potato</name>
    <dbReference type="NCBI Taxonomy" id="147425"/>
    <lineage>
        <taxon>Eukaryota</taxon>
        <taxon>Viridiplantae</taxon>
        <taxon>Streptophyta</taxon>
        <taxon>Embryophyta</taxon>
        <taxon>Tracheophyta</taxon>
        <taxon>Spermatophyta</taxon>
        <taxon>Magnoliopsida</taxon>
        <taxon>eudicotyledons</taxon>
        <taxon>Gunneridae</taxon>
        <taxon>Pentapetalae</taxon>
        <taxon>asterids</taxon>
        <taxon>lamiids</taxon>
        <taxon>Solanales</taxon>
        <taxon>Solanaceae</taxon>
        <taxon>Solanoideae</taxon>
        <taxon>Solaneae</taxon>
        <taxon>Solanum</taxon>
    </lineage>
</organism>
<evidence type="ECO:0000256" key="8">
    <source>
        <dbReference type="ARBA" id="ARBA00022989"/>
    </source>
</evidence>
<evidence type="ECO:0000256" key="11">
    <source>
        <dbReference type="ARBA" id="ARBA00023180"/>
    </source>
</evidence>
<keyword evidence="11" id="KW-0325">Glycoprotein</keyword>
<dbReference type="InterPro" id="IPR013210">
    <property type="entry name" value="LRR_N_plant-typ"/>
</dbReference>
<keyword evidence="4" id="KW-0433">Leucine-rich repeat</keyword>
<evidence type="ECO:0000313" key="13">
    <source>
        <dbReference type="EMBL" id="KAK6775031.1"/>
    </source>
</evidence>
<dbReference type="Pfam" id="PF00560">
    <property type="entry name" value="LRR_1"/>
    <property type="match status" value="9"/>
</dbReference>
<proteinExistence type="inferred from homology"/>
<accession>A0AAN8Y0R8</accession>
<comment type="subcellular location">
    <subcellularLocation>
        <location evidence="1">Cell membrane</location>
        <topology evidence="1">Single-pass type I membrane protein</topology>
    </subcellularLocation>
</comment>
<dbReference type="FunFam" id="3.80.10.10:FF:000111">
    <property type="entry name" value="LRR receptor-like serine/threonine-protein kinase ERECTA"/>
    <property type="match status" value="1"/>
</dbReference>
<keyword evidence="7" id="KW-0677">Repeat</keyword>
<keyword evidence="9" id="KW-0472">Membrane</keyword>
<dbReference type="FunFam" id="3.80.10.10:FF:000041">
    <property type="entry name" value="LRR receptor-like serine/threonine-protein kinase ERECTA"/>
    <property type="match status" value="1"/>
</dbReference>
<evidence type="ECO:0000256" key="2">
    <source>
        <dbReference type="ARBA" id="ARBA00009592"/>
    </source>
</evidence>
<evidence type="ECO:0000256" key="1">
    <source>
        <dbReference type="ARBA" id="ARBA00004251"/>
    </source>
</evidence>
<dbReference type="PANTHER" id="PTHR48052:SF68">
    <property type="entry name" value="RECEPTOR LIKE PROTEIN 21-RELATED"/>
    <property type="match status" value="1"/>
</dbReference>
<reference evidence="13 14" key="1">
    <citation type="submission" date="2024-02" db="EMBL/GenBank/DDBJ databases">
        <title>de novo genome assembly of Solanum bulbocastanum strain 11H21.</title>
        <authorList>
            <person name="Hosaka A.J."/>
        </authorList>
    </citation>
    <scope>NUCLEOTIDE SEQUENCE [LARGE SCALE GENOMIC DNA]</scope>
    <source>
        <tissue evidence="13">Young leaves</tissue>
    </source>
</reference>
<evidence type="ECO:0000256" key="10">
    <source>
        <dbReference type="ARBA" id="ARBA00023170"/>
    </source>
</evidence>
<dbReference type="Proteomes" id="UP001371456">
    <property type="component" value="Unassembled WGS sequence"/>
</dbReference>
<comment type="similarity">
    <text evidence="2">Belongs to the RLP family.</text>
</comment>
<dbReference type="InterPro" id="IPR003591">
    <property type="entry name" value="Leu-rich_rpt_typical-subtyp"/>
</dbReference>
<dbReference type="InterPro" id="IPR001611">
    <property type="entry name" value="Leu-rich_rpt"/>
</dbReference>
<keyword evidence="8" id="KW-1133">Transmembrane helix</keyword>
<evidence type="ECO:0000256" key="9">
    <source>
        <dbReference type="ARBA" id="ARBA00023136"/>
    </source>
</evidence>
<evidence type="ECO:0000256" key="5">
    <source>
        <dbReference type="ARBA" id="ARBA00022692"/>
    </source>
</evidence>
<dbReference type="Pfam" id="PF08263">
    <property type="entry name" value="LRRNT_2"/>
    <property type="match status" value="1"/>
</dbReference>
<keyword evidence="6" id="KW-0732">Signal</keyword>
<dbReference type="EMBL" id="JBANQN010000011">
    <property type="protein sequence ID" value="KAK6775031.1"/>
    <property type="molecule type" value="Genomic_DNA"/>
</dbReference>
<dbReference type="FunFam" id="3.80.10.10:FF:000095">
    <property type="entry name" value="LRR receptor-like serine/threonine-protein kinase GSO1"/>
    <property type="match status" value="1"/>
</dbReference>
<dbReference type="PANTHER" id="PTHR48052">
    <property type="entry name" value="UNNAMED PRODUCT"/>
    <property type="match status" value="1"/>
</dbReference>
<evidence type="ECO:0000256" key="6">
    <source>
        <dbReference type="ARBA" id="ARBA00022729"/>
    </source>
</evidence>
<keyword evidence="3" id="KW-1003">Cell membrane</keyword>
<gene>
    <name evidence="13" type="ORF">RDI58_026032</name>
</gene>
<dbReference type="Gene3D" id="3.80.10.10">
    <property type="entry name" value="Ribonuclease Inhibitor"/>
    <property type="match status" value="5"/>
</dbReference>
<evidence type="ECO:0000259" key="12">
    <source>
        <dbReference type="Pfam" id="PF08263"/>
    </source>
</evidence>
<dbReference type="InterPro" id="IPR032675">
    <property type="entry name" value="LRR_dom_sf"/>
</dbReference>
<dbReference type="SUPFAM" id="SSF52047">
    <property type="entry name" value="RNI-like"/>
    <property type="match status" value="1"/>
</dbReference>